<reference evidence="1" key="1">
    <citation type="journal article" date="2015" name="Genome Biol. Evol.">
        <title>Organellar Genomes of White Spruce (Picea glauca): Assembly and Annotation.</title>
        <authorList>
            <person name="Jackman S.D."/>
            <person name="Warren R.L."/>
            <person name="Gibb E.A."/>
            <person name="Vandervalk B.P."/>
            <person name="Mohamadi H."/>
            <person name="Chu J."/>
            <person name="Raymond A."/>
            <person name="Pleasance S."/>
            <person name="Coope R."/>
            <person name="Wildung M.R."/>
            <person name="Ritland C.E."/>
            <person name="Bousquet J."/>
            <person name="Jones S.J."/>
            <person name="Bohlmann J."/>
            <person name="Birol I."/>
        </authorList>
    </citation>
    <scope>NUCLEOTIDE SEQUENCE [LARGE SCALE GENOMIC DNA]</scope>
    <source>
        <tissue evidence="1">Flushing bud</tissue>
    </source>
</reference>
<keyword evidence="1" id="KW-0496">Mitochondrion</keyword>
<geneLocation type="mitochondrion" evidence="1"/>
<organism evidence="1">
    <name type="scientific">Picea glauca</name>
    <name type="common">White spruce</name>
    <name type="synonym">Pinus glauca</name>
    <dbReference type="NCBI Taxonomy" id="3330"/>
    <lineage>
        <taxon>Eukaryota</taxon>
        <taxon>Viridiplantae</taxon>
        <taxon>Streptophyta</taxon>
        <taxon>Embryophyta</taxon>
        <taxon>Tracheophyta</taxon>
        <taxon>Spermatophyta</taxon>
        <taxon>Pinopsida</taxon>
        <taxon>Pinidae</taxon>
        <taxon>Conifers I</taxon>
        <taxon>Pinales</taxon>
        <taxon>Pinaceae</taxon>
        <taxon>Picea</taxon>
    </lineage>
</organism>
<dbReference type="AlphaFoldDB" id="A0A117NG31"/>
<sequence length="81" mass="9014">MAARSFYGTNCTYMRMYGCDEHPLELPFPLRVSLLFGEMPSFHTAHVPMNGGSSAHPLPAGPFSSPSFRFLPVSFQSFNLQ</sequence>
<evidence type="ECO:0000313" key="1">
    <source>
        <dbReference type="EMBL" id="KUM46113.1"/>
    </source>
</evidence>
<proteinExistence type="predicted"/>
<comment type="caution">
    <text evidence="1">The sequence shown here is derived from an EMBL/GenBank/DDBJ whole genome shotgun (WGS) entry which is preliminary data.</text>
</comment>
<gene>
    <name evidence="1" type="ORF">ABT39_MTgene1919</name>
</gene>
<name>A0A117NG31_PICGL</name>
<protein>
    <submittedName>
        <fullName evidence="1">Uncharacterized protein</fullName>
    </submittedName>
</protein>
<dbReference type="EMBL" id="LKAM01000013">
    <property type="protein sequence ID" value="KUM46113.1"/>
    <property type="molecule type" value="Genomic_DNA"/>
</dbReference>
<accession>A0A117NG31</accession>